<evidence type="ECO:0000313" key="1">
    <source>
        <dbReference type="EMBL" id="RNA04223.1"/>
    </source>
</evidence>
<proteinExistence type="predicted"/>
<protein>
    <submittedName>
        <fullName evidence="1">Uncharacterized protein</fullName>
    </submittedName>
</protein>
<dbReference type="Proteomes" id="UP000276133">
    <property type="component" value="Unassembled WGS sequence"/>
</dbReference>
<accession>A0A3M7PYZ1</accession>
<keyword evidence="2" id="KW-1185">Reference proteome</keyword>
<dbReference type="EMBL" id="REGN01008191">
    <property type="protein sequence ID" value="RNA04223.1"/>
    <property type="molecule type" value="Genomic_DNA"/>
</dbReference>
<reference evidence="1 2" key="1">
    <citation type="journal article" date="2018" name="Sci. Rep.">
        <title>Genomic signatures of local adaptation to the degree of environmental predictability in rotifers.</title>
        <authorList>
            <person name="Franch-Gras L."/>
            <person name="Hahn C."/>
            <person name="Garcia-Roger E.M."/>
            <person name="Carmona M.J."/>
            <person name="Serra M."/>
            <person name="Gomez A."/>
        </authorList>
    </citation>
    <scope>NUCLEOTIDE SEQUENCE [LARGE SCALE GENOMIC DNA]</scope>
    <source>
        <strain evidence="1">HYR1</strain>
    </source>
</reference>
<evidence type="ECO:0000313" key="2">
    <source>
        <dbReference type="Proteomes" id="UP000276133"/>
    </source>
</evidence>
<sequence>MLFLKKLDFLRWFLEELSEKMTWLHFSAAIFIFHLINHPSTNSILRTFQKLGKKRKLEQLLIYLYICLNKTFFIKNLSIFEKSQNYQSSSSSCSISWMTASCRMTPAREPESYEQPVLWSSILFLKELTLDTSMTESGSLFHIRATLLRKALRLIRQSFTSSGLMCPRCQLLGSPTCREECHSTVSSPF</sequence>
<name>A0A3M7PYZ1_BRAPC</name>
<dbReference type="AlphaFoldDB" id="A0A3M7PYZ1"/>
<gene>
    <name evidence="1" type="ORF">BpHYR1_022114</name>
</gene>
<organism evidence="1 2">
    <name type="scientific">Brachionus plicatilis</name>
    <name type="common">Marine rotifer</name>
    <name type="synonym">Brachionus muelleri</name>
    <dbReference type="NCBI Taxonomy" id="10195"/>
    <lineage>
        <taxon>Eukaryota</taxon>
        <taxon>Metazoa</taxon>
        <taxon>Spiralia</taxon>
        <taxon>Gnathifera</taxon>
        <taxon>Rotifera</taxon>
        <taxon>Eurotatoria</taxon>
        <taxon>Monogononta</taxon>
        <taxon>Pseudotrocha</taxon>
        <taxon>Ploima</taxon>
        <taxon>Brachionidae</taxon>
        <taxon>Brachionus</taxon>
    </lineage>
</organism>
<comment type="caution">
    <text evidence="1">The sequence shown here is derived from an EMBL/GenBank/DDBJ whole genome shotgun (WGS) entry which is preliminary data.</text>
</comment>